<dbReference type="Gene3D" id="3.90.320.10">
    <property type="match status" value="1"/>
</dbReference>
<dbReference type="InterPro" id="IPR019080">
    <property type="entry name" value="YqaJ_viral_recombinase"/>
</dbReference>
<dbReference type="AlphaFoldDB" id="A0A7L5EI48"/>
<dbReference type="GO" id="GO:0004519">
    <property type="term" value="F:endonuclease activity"/>
    <property type="evidence" value="ECO:0007669"/>
    <property type="project" value="UniProtKB-KW"/>
</dbReference>
<sequence>MSYTIIRPKDRNEWLECRKSGIGSSEVATILGLNPWETPYQLWRRKIGLDEPKTETFAMKAGHYLEDAVAQFWHDDTGREIIKSSAGDWLIRNNERPYLQVSPDRTYWLAGEKKNASNKGVLECKTTQMQISADDLPKHWFCQVQYQLGVAELKEGSLAWLCSGREFGYKDLSFVPDFYAWIVEEVEKFWHDNIQGKKEPEATSVQDILLKFNRHTDGKIVEVNDAIFSDYERLKEVKKELAKLDEMKSELEERIKLGFGDAEAISYGGQTLATWKAPKPTMKFDDKAFKAAHPDMVKEFTKEVQGARRFLLK</sequence>
<dbReference type="InterPro" id="IPR051703">
    <property type="entry name" value="NF-kappa-B_Signaling_Reg"/>
</dbReference>
<accession>A0A7L5EI48</accession>
<dbReference type="RefSeq" id="WP_170106448.1">
    <property type="nucleotide sequence ID" value="NZ_CP051672.1"/>
</dbReference>
<reference evidence="2 3" key="1">
    <citation type="submission" date="2020-04" db="EMBL/GenBank/DDBJ databases">
        <title>Complete Genomes and Methylome analysis of CBBP consortium that reverse antibiotic-induced susceptibility to vancomycin-resistant Enterococcus faecium infection.</title>
        <authorList>
            <person name="Fomenkov A."/>
            <person name="Zhang Z."/>
            <person name="Pamer E."/>
            <person name="Roberts R.J."/>
        </authorList>
    </citation>
    <scope>NUCLEOTIDE SEQUENCE [LARGE SCALE GENOMIC DNA]</scope>
    <source>
        <strain evidence="3">CBBP</strain>
    </source>
</reference>
<dbReference type="NCBIfam" id="TIGR03033">
    <property type="entry name" value="phage_rel_nuc"/>
    <property type="match status" value="1"/>
</dbReference>
<dbReference type="Pfam" id="PF09588">
    <property type="entry name" value="YqaJ"/>
    <property type="match status" value="1"/>
</dbReference>
<keyword evidence="2" id="KW-0255">Endonuclease</keyword>
<feature type="domain" description="YqaJ viral recombinase" evidence="1">
    <location>
        <begin position="13"/>
        <end position="153"/>
    </location>
</feature>
<keyword evidence="2" id="KW-0540">Nuclease</keyword>
<gene>
    <name evidence="2" type="ORF">HHO38_21785</name>
</gene>
<evidence type="ECO:0000313" key="3">
    <source>
        <dbReference type="Proteomes" id="UP000501982"/>
    </source>
</evidence>
<dbReference type="InterPro" id="IPR017482">
    <property type="entry name" value="Lambda-type_endonuclease"/>
</dbReference>
<dbReference type="PANTHER" id="PTHR46609">
    <property type="entry name" value="EXONUCLEASE, PHAGE-TYPE/RECB, C-TERMINAL DOMAIN-CONTAINING PROTEIN"/>
    <property type="match status" value="1"/>
</dbReference>
<dbReference type="InterPro" id="IPR011335">
    <property type="entry name" value="Restrct_endonuc-II-like"/>
</dbReference>
<evidence type="ECO:0000313" key="2">
    <source>
        <dbReference type="EMBL" id="QJE30741.1"/>
    </source>
</evidence>
<dbReference type="EMBL" id="CP051672">
    <property type="protein sequence ID" value="QJE30741.1"/>
    <property type="molecule type" value="Genomic_DNA"/>
</dbReference>
<name>A0A7L5EI48_PARDI</name>
<dbReference type="Proteomes" id="UP000501982">
    <property type="component" value="Chromosome"/>
</dbReference>
<protein>
    <submittedName>
        <fullName evidence="2">Endonuclease</fullName>
    </submittedName>
</protein>
<keyword evidence="2" id="KW-0378">Hydrolase</keyword>
<proteinExistence type="predicted"/>
<dbReference type="SUPFAM" id="SSF52980">
    <property type="entry name" value="Restriction endonuclease-like"/>
    <property type="match status" value="1"/>
</dbReference>
<evidence type="ECO:0000259" key="1">
    <source>
        <dbReference type="Pfam" id="PF09588"/>
    </source>
</evidence>
<dbReference type="PANTHER" id="PTHR46609:SF6">
    <property type="entry name" value="EXONUCLEASE, PHAGE-TYPE_RECB, C-TERMINAL DOMAIN-CONTAINING PROTEIN-RELATED"/>
    <property type="match status" value="1"/>
</dbReference>
<dbReference type="InterPro" id="IPR011604">
    <property type="entry name" value="PDDEXK-like_dom_sf"/>
</dbReference>
<organism evidence="2 3">
    <name type="scientific">Parabacteroides distasonis</name>
    <dbReference type="NCBI Taxonomy" id="823"/>
    <lineage>
        <taxon>Bacteria</taxon>
        <taxon>Pseudomonadati</taxon>
        <taxon>Bacteroidota</taxon>
        <taxon>Bacteroidia</taxon>
        <taxon>Bacteroidales</taxon>
        <taxon>Tannerellaceae</taxon>
        <taxon>Parabacteroides</taxon>
    </lineage>
</organism>